<organism evidence="2 3">
    <name type="scientific">Xenopus laevis</name>
    <name type="common">African clawed frog</name>
    <dbReference type="NCBI Taxonomy" id="8355"/>
    <lineage>
        <taxon>Eukaryota</taxon>
        <taxon>Metazoa</taxon>
        <taxon>Chordata</taxon>
        <taxon>Craniata</taxon>
        <taxon>Vertebrata</taxon>
        <taxon>Euteleostomi</taxon>
        <taxon>Amphibia</taxon>
        <taxon>Batrachia</taxon>
        <taxon>Anura</taxon>
        <taxon>Pipoidea</taxon>
        <taxon>Pipidae</taxon>
        <taxon>Xenopodinae</taxon>
        <taxon>Xenopus</taxon>
        <taxon>Xenopus</taxon>
    </lineage>
</organism>
<feature type="compositionally biased region" description="Low complexity" evidence="1">
    <location>
        <begin position="1"/>
        <end position="18"/>
    </location>
</feature>
<gene>
    <name evidence="2" type="ORF">XELAEV_18041038mg</name>
</gene>
<dbReference type="AlphaFoldDB" id="A0A974C1E5"/>
<evidence type="ECO:0000256" key="1">
    <source>
        <dbReference type="SAM" id="MobiDB-lite"/>
    </source>
</evidence>
<feature type="region of interest" description="Disordered" evidence="1">
    <location>
        <begin position="1"/>
        <end position="36"/>
    </location>
</feature>
<evidence type="ECO:0000313" key="2">
    <source>
        <dbReference type="EMBL" id="OCT64799.1"/>
    </source>
</evidence>
<dbReference type="Proteomes" id="UP000694892">
    <property type="component" value="Chromosome 8S"/>
</dbReference>
<accession>A0A974C1E5</accession>
<feature type="compositionally biased region" description="Polar residues" evidence="1">
    <location>
        <begin position="24"/>
        <end position="36"/>
    </location>
</feature>
<proteinExistence type="predicted"/>
<evidence type="ECO:0000313" key="3">
    <source>
        <dbReference type="Proteomes" id="UP000694892"/>
    </source>
</evidence>
<dbReference type="EMBL" id="CM004481">
    <property type="protein sequence ID" value="OCT64799.1"/>
    <property type="molecule type" value="Genomic_DNA"/>
</dbReference>
<name>A0A974C1E5_XENLA</name>
<sequence length="98" mass="10690">MSASFFFSSTTLSPTTRTLPWPASQLQPPTSPTNKHLSICRRAGRVRSDRVQFATLQYKASSLPGSFPALAHSHAFSLPLFLEQQQFGRAATVLLALG</sequence>
<protein>
    <submittedName>
        <fullName evidence="2">Uncharacterized protein</fullName>
    </submittedName>
</protein>
<reference evidence="3" key="1">
    <citation type="journal article" date="2016" name="Nature">
        <title>Genome evolution in the allotetraploid frog Xenopus laevis.</title>
        <authorList>
            <person name="Session A.M."/>
            <person name="Uno Y."/>
            <person name="Kwon T."/>
            <person name="Chapman J.A."/>
            <person name="Toyoda A."/>
            <person name="Takahashi S."/>
            <person name="Fukui A."/>
            <person name="Hikosaka A."/>
            <person name="Suzuki A."/>
            <person name="Kondo M."/>
            <person name="van Heeringen S.J."/>
            <person name="Quigley I."/>
            <person name="Heinz S."/>
            <person name="Ogino H."/>
            <person name="Ochi H."/>
            <person name="Hellsten U."/>
            <person name="Lyons J.B."/>
            <person name="Simakov O."/>
            <person name="Putnam N."/>
            <person name="Stites J."/>
            <person name="Kuroki Y."/>
            <person name="Tanaka T."/>
            <person name="Michiue T."/>
            <person name="Watanabe M."/>
            <person name="Bogdanovic O."/>
            <person name="Lister R."/>
            <person name="Georgiou G."/>
            <person name="Paranjpe S.S."/>
            <person name="van Kruijsbergen I."/>
            <person name="Shu S."/>
            <person name="Carlson J."/>
            <person name="Kinoshita T."/>
            <person name="Ohta Y."/>
            <person name="Mawaribuchi S."/>
            <person name="Jenkins J."/>
            <person name="Grimwood J."/>
            <person name="Schmutz J."/>
            <person name="Mitros T."/>
            <person name="Mozaffari S.V."/>
            <person name="Suzuki Y."/>
            <person name="Haramoto Y."/>
            <person name="Yamamoto T.S."/>
            <person name="Takagi C."/>
            <person name="Heald R."/>
            <person name="Miller K."/>
            <person name="Haudenschild C."/>
            <person name="Kitzman J."/>
            <person name="Nakayama T."/>
            <person name="Izutsu Y."/>
            <person name="Robert J."/>
            <person name="Fortriede J."/>
            <person name="Burns K."/>
            <person name="Lotay V."/>
            <person name="Karimi K."/>
            <person name="Yasuoka Y."/>
            <person name="Dichmann D.S."/>
            <person name="Flajnik M.F."/>
            <person name="Houston D.W."/>
            <person name="Shendure J."/>
            <person name="DuPasquier L."/>
            <person name="Vize P.D."/>
            <person name="Zorn A.M."/>
            <person name="Ito M."/>
            <person name="Marcotte E.M."/>
            <person name="Wallingford J.B."/>
            <person name="Ito Y."/>
            <person name="Asashima M."/>
            <person name="Ueno N."/>
            <person name="Matsuda Y."/>
            <person name="Veenstra G.J."/>
            <person name="Fujiyama A."/>
            <person name="Harland R.M."/>
            <person name="Taira M."/>
            <person name="Rokhsar D.S."/>
        </authorList>
    </citation>
    <scope>NUCLEOTIDE SEQUENCE [LARGE SCALE GENOMIC DNA]</scope>
    <source>
        <strain evidence="3">J</strain>
    </source>
</reference>